<evidence type="ECO:0008006" key="3">
    <source>
        <dbReference type="Google" id="ProtNLM"/>
    </source>
</evidence>
<gene>
    <name evidence="1" type="ORF">LH23_14780</name>
</gene>
<evidence type="ECO:0000313" key="1">
    <source>
        <dbReference type="EMBL" id="AIR61870.1"/>
    </source>
</evidence>
<dbReference type="AlphaFoldDB" id="A0AAN0VUR5"/>
<protein>
    <recommendedName>
        <fullName evidence="3">DUF4823 domain-containing protein</fullName>
    </recommendedName>
</protein>
<dbReference type="Proteomes" id="UP000029516">
    <property type="component" value="Chromosome"/>
</dbReference>
<dbReference type="EMBL" id="CP009458">
    <property type="protein sequence ID" value="AIR61870.1"/>
    <property type="molecule type" value="Genomic_DNA"/>
</dbReference>
<dbReference type="RefSeq" id="WP_039292452.1">
    <property type="nucleotide sequence ID" value="NZ_CP009458.1"/>
</dbReference>
<dbReference type="PROSITE" id="PS51257">
    <property type="entry name" value="PROKAR_LIPOPROTEIN"/>
    <property type="match status" value="1"/>
</dbReference>
<name>A0AAN0VUR5_9ENTR</name>
<reference evidence="1 2" key="1">
    <citation type="submission" date="2014-09" db="EMBL/GenBank/DDBJ databases">
        <authorList>
            <person name="Chan K.-G."/>
        </authorList>
    </citation>
    <scope>NUCLEOTIDE SEQUENCE [LARGE SCALE GENOMIC DNA]</scope>
    <source>
        <strain evidence="1 2">M006</strain>
    </source>
</reference>
<dbReference type="Pfam" id="PF16105">
    <property type="entry name" value="DUF4823"/>
    <property type="match status" value="1"/>
</dbReference>
<evidence type="ECO:0000313" key="2">
    <source>
        <dbReference type="Proteomes" id="UP000029516"/>
    </source>
</evidence>
<organism evidence="1 2">
    <name type="scientific">Cedecea neteri</name>
    <dbReference type="NCBI Taxonomy" id="158822"/>
    <lineage>
        <taxon>Bacteria</taxon>
        <taxon>Pseudomonadati</taxon>
        <taxon>Pseudomonadota</taxon>
        <taxon>Gammaproteobacteria</taxon>
        <taxon>Enterobacterales</taxon>
        <taxon>Enterobacteriaceae</taxon>
        <taxon>Cedecea</taxon>
    </lineage>
</organism>
<proteinExistence type="predicted"/>
<dbReference type="KEGG" id="cem:LH23_14780"/>
<accession>A0AAN0VUR5</accession>
<sequence>MKRFLFIITVVLLTGCSAKYSTNNVQKSTELLVNNLPVAVAKPADGVYETRSYAGSGDTTAAVVKAAILRHSDNVSVYSDCEDLMCLKDKHMMNRGYYVVPQILHWEDRATQWSGIPDRIEIKISVYNAESNAIVASTIITGKSKWATFGGDHPQDLLPVPINAWIASLY</sequence>
<dbReference type="InterPro" id="IPR032248">
    <property type="entry name" value="DUF4823"/>
</dbReference>